<comment type="caution">
    <text evidence="1">The sequence shown here is derived from an EMBL/GenBank/DDBJ whole genome shotgun (WGS) entry which is preliminary data.</text>
</comment>
<evidence type="ECO:0000313" key="2">
    <source>
        <dbReference type="Proteomes" id="UP000289340"/>
    </source>
</evidence>
<evidence type="ECO:0000313" key="1">
    <source>
        <dbReference type="EMBL" id="RZB77252.1"/>
    </source>
</evidence>
<dbReference type="Proteomes" id="UP000289340">
    <property type="component" value="Chromosome 12"/>
</dbReference>
<keyword evidence="2" id="KW-1185">Reference proteome</keyword>
<name>A0A445HU81_GLYSO</name>
<gene>
    <name evidence="1" type="ORF">D0Y65_035258</name>
</gene>
<proteinExistence type="predicted"/>
<accession>A0A445HU81</accession>
<dbReference type="EMBL" id="QZWG01000012">
    <property type="protein sequence ID" value="RZB77252.1"/>
    <property type="molecule type" value="Genomic_DNA"/>
</dbReference>
<dbReference type="AlphaFoldDB" id="A0A445HU81"/>
<protein>
    <submittedName>
        <fullName evidence="1">Uncharacterized protein</fullName>
    </submittedName>
</protein>
<reference evidence="1 2" key="1">
    <citation type="submission" date="2018-09" db="EMBL/GenBank/DDBJ databases">
        <title>A high-quality reference genome of wild soybean provides a powerful tool to mine soybean genomes.</title>
        <authorList>
            <person name="Xie M."/>
            <person name="Chung C.Y.L."/>
            <person name="Li M.-W."/>
            <person name="Wong F.-L."/>
            <person name="Chan T.-F."/>
            <person name="Lam H.-M."/>
        </authorList>
    </citation>
    <scope>NUCLEOTIDE SEQUENCE [LARGE SCALE GENOMIC DNA]</scope>
    <source>
        <strain evidence="2">cv. W05</strain>
        <tissue evidence="1">Hypocotyl of etiolated seedlings</tissue>
    </source>
</reference>
<organism evidence="1 2">
    <name type="scientific">Glycine soja</name>
    <name type="common">Wild soybean</name>
    <dbReference type="NCBI Taxonomy" id="3848"/>
    <lineage>
        <taxon>Eukaryota</taxon>
        <taxon>Viridiplantae</taxon>
        <taxon>Streptophyta</taxon>
        <taxon>Embryophyta</taxon>
        <taxon>Tracheophyta</taxon>
        <taxon>Spermatophyta</taxon>
        <taxon>Magnoliopsida</taxon>
        <taxon>eudicotyledons</taxon>
        <taxon>Gunneridae</taxon>
        <taxon>Pentapetalae</taxon>
        <taxon>rosids</taxon>
        <taxon>fabids</taxon>
        <taxon>Fabales</taxon>
        <taxon>Fabaceae</taxon>
        <taxon>Papilionoideae</taxon>
        <taxon>50 kb inversion clade</taxon>
        <taxon>NPAAA clade</taxon>
        <taxon>indigoferoid/millettioid clade</taxon>
        <taxon>Phaseoleae</taxon>
        <taxon>Glycine</taxon>
        <taxon>Glycine subgen. Soja</taxon>
    </lineage>
</organism>
<sequence length="66" mass="7370">MAIASDSFMHMPMLRTSNYNSFPQKPMTMTIAIVIKQNKPGQEGLLSYKLKVVTTKGKGRVLKQIA</sequence>